<reference evidence="3 4" key="1">
    <citation type="submission" date="2019-08" db="EMBL/GenBank/DDBJ databases">
        <title>Paraburkholderia simonii sp. nov. and P. youngii sp. nov. Brazilian and Mexican Mimosa-associated rhizobia.</title>
        <authorList>
            <person name="Mavima L."/>
            <person name="Beukes C.W."/>
            <person name="Palmer M."/>
            <person name="De Meyer S.E."/>
            <person name="James E.K."/>
            <person name="Maluk M."/>
            <person name="Avontuur J.R."/>
            <person name="Chan W.Y."/>
            <person name="Venter S.N."/>
            <person name="Steenkamp E.T."/>
        </authorList>
    </citation>
    <scope>NUCLEOTIDE SEQUENCE [LARGE SCALE GENOMIC DNA]</scope>
    <source>
        <strain evidence="3 4">JPY454</strain>
    </source>
</reference>
<feature type="compositionally biased region" description="Polar residues" evidence="1">
    <location>
        <begin position="20"/>
        <end position="33"/>
    </location>
</feature>
<keyword evidence="2" id="KW-0732">Signal</keyword>
<keyword evidence="4" id="KW-1185">Reference proteome</keyword>
<dbReference type="EMBL" id="VOMC01000023">
    <property type="protein sequence ID" value="NVI06332.1"/>
    <property type="molecule type" value="Genomic_DNA"/>
</dbReference>
<proteinExistence type="predicted"/>
<dbReference type="Proteomes" id="UP000821598">
    <property type="component" value="Unassembled WGS sequence"/>
</dbReference>
<organism evidence="3 4">
    <name type="scientific">Paraburkholderia youngii</name>
    <dbReference type="NCBI Taxonomy" id="2782701"/>
    <lineage>
        <taxon>Bacteria</taxon>
        <taxon>Pseudomonadati</taxon>
        <taxon>Pseudomonadota</taxon>
        <taxon>Betaproteobacteria</taxon>
        <taxon>Burkholderiales</taxon>
        <taxon>Burkholderiaceae</taxon>
        <taxon>Paraburkholderia</taxon>
    </lineage>
</organism>
<feature type="chain" id="PRO_5046836587" evidence="2">
    <location>
        <begin position="22"/>
        <end position="87"/>
    </location>
</feature>
<dbReference type="RefSeq" id="WP_176367795.1">
    <property type="nucleotide sequence ID" value="NZ_VOMC01000023.1"/>
</dbReference>
<protein>
    <submittedName>
        <fullName evidence="3">Uncharacterized protein</fullName>
    </submittedName>
</protein>
<evidence type="ECO:0000256" key="1">
    <source>
        <dbReference type="SAM" id="MobiDB-lite"/>
    </source>
</evidence>
<gene>
    <name evidence="3" type="ORF">FSB64_21690</name>
</gene>
<feature type="compositionally biased region" description="Low complexity" evidence="1">
    <location>
        <begin position="50"/>
        <end position="61"/>
    </location>
</feature>
<feature type="compositionally biased region" description="Polar residues" evidence="1">
    <location>
        <begin position="74"/>
        <end position="87"/>
    </location>
</feature>
<evidence type="ECO:0000313" key="4">
    <source>
        <dbReference type="Proteomes" id="UP000821598"/>
    </source>
</evidence>
<feature type="region of interest" description="Disordered" evidence="1">
    <location>
        <begin position="20"/>
        <end position="87"/>
    </location>
</feature>
<evidence type="ECO:0000256" key="2">
    <source>
        <dbReference type="SAM" id="SignalP"/>
    </source>
</evidence>
<evidence type="ECO:0000313" key="3">
    <source>
        <dbReference type="EMBL" id="NVI06332.1"/>
    </source>
</evidence>
<name>A0ABX2NQC6_9BURK</name>
<sequence length="87" mass="8802">MRRFPTMLGVLSLVPGSFALAQTNSPGSKSGEQGAQEVQPGKASNNMDRAAAAGGSKAASGTLMQKREKGMSPESASDTGATGTMKQ</sequence>
<comment type="caution">
    <text evidence="3">The sequence shown here is derived from an EMBL/GenBank/DDBJ whole genome shotgun (WGS) entry which is preliminary data.</text>
</comment>
<feature type="signal peptide" evidence="2">
    <location>
        <begin position="1"/>
        <end position="21"/>
    </location>
</feature>
<accession>A0ABX2NQC6</accession>